<dbReference type="GO" id="GO:0016755">
    <property type="term" value="F:aminoacyltransferase activity"/>
    <property type="evidence" value="ECO:0007669"/>
    <property type="project" value="InterPro"/>
</dbReference>
<keyword evidence="5" id="KW-0012">Acyltransferase</keyword>
<dbReference type="GO" id="GO:0008360">
    <property type="term" value="P:regulation of cell shape"/>
    <property type="evidence" value="ECO:0007669"/>
    <property type="project" value="UniProtKB-KW"/>
</dbReference>
<evidence type="ECO:0000313" key="9">
    <source>
        <dbReference type="Proteomes" id="UP000441772"/>
    </source>
</evidence>
<protein>
    <submittedName>
        <fullName evidence="8">Peptidoglycan bridge formation protein FemAB</fullName>
    </submittedName>
</protein>
<sequence length="332" mass="37098">MITLQKTDYTTMEQAASEAGVTLPIEQTEIWAKYQAEIPGRTPWGVYLILRDGQTVAFIAFIDMETHGYHYLRSLHGPTWIAKPDEALERETVEAIAAEVKRADKHVAFIRIDTWFEDGTVPVLSTVPYDQTVVIDVTGGDDAILSRMKRRGRRDVRKSLRECPAECADETDKAIADFAEYYDVMVETGERDGFTPAPITDYSDMISALGADHCRVFAARIDGRVVAWSIVTVNGTHAVRYYAGMRNEVMRLHVTDKLLYNECCMLGAQGITEYDLMGIGSDFAPSLKGLNEFKCKFTEEVTPVAAGRDVPIKKAFYSTLKLAKSVKDGLKK</sequence>
<comment type="caution">
    <text evidence="8">The sequence shown here is derived from an EMBL/GenBank/DDBJ whole genome shotgun (WGS) entry which is preliminary data.</text>
</comment>
<dbReference type="Proteomes" id="UP000441772">
    <property type="component" value="Unassembled WGS sequence"/>
</dbReference>
<dbReference type="InterPro" id="IPR050644">
    <property type="entry name" value="PG_Glycine_Bridge_Synth"/>
</dbReference>
<keyword evidence="2" id="KW-0808">Transferase</keyword>
<evidence type="ECO:0000256" key="6">
    <source>
        <dbReference type="ARBA" id="ARBA00023316"/>
    </source>
</evidence>
<gene>
    <name evidence="8" type="ORF">F7D09_0021</name>
</gene>
<reference evidence="8 9" key="1">
    <citation type="submission" date="2019-09" db="EMBL/GenBank/DDBJ databases">
        <title>Characterization of the phylogenetic diversity of two novel species belonging to the genus Bifidobacterium: Bifidobacterium cebidarum sp. nov. and Bifidobacterium leontopitheci sp. nov.</title>
        <authorList>
            <person name="Lugli G.A."/>
            <person name="Duranti S."/>
            <person name="Milani C."/>
            <person name="Turroni F."/>
            <person name="Ventura M."/>
        </authorList>
    </citation>
    <scope>NUCLEOTIDE SEQUENCE [LARGE SCALE GENOMIC DNA]</scope>
    <source>
        <strain evidence="8 9">LMG 31471</strain>
    </source>
</reference>
<comment type="similarity">
    <text evidence="1">Belongs to the FemABX family.</text>
</comment>
<keyword evidence="4" id="KW-0573">Peptidoglycan synthesis</keyword>
<organism evidence="8 9">
    <name type="scientific">Bifidobacterium leontopitheci</name>
    <dbReference type="NCBI Taxonomy" id="2650774"/>
    <lineage>
        <taxon>Bacteria</taxon>
        <taxon>Bacillati</taxon>
        <taxon>Actinomycetota</taxon>
        <taxon>Actinomycetes</taxon>
        <taxon>Bifidobacteriales</taxon>
        <taxon>Bifidobacteriaceae</taxon>
        <taxon>Bifidobacterium</taxon>
    </lineage>
</organism>
<evidence type="ECO:0000256" key="1">
    <source>
        <dbReference type="ARBA" id="ARBA00009943"/>
    </source>
</evidence>
<dbReference type="PROSITE" id="PS51191">
    <property type="entry name" value="FEMABX"/>
    <property type="match status" value="1"/>
</dbReference>
<evidence type="ECO:0000313" key="8">
    <source>
        <dbReference type="EMBL" id="KAB7791346.1"/>
    </source>
</evidence>
<name>A0A6I1GPB2_9BIFI</name>
<dbReference type="InterPro" id="IPR003447">
    <property type="entry name" value="FEMABX"/>
</dbReference>
<dbReference type="EMBL" id="WBVT01000001">
    <property type="protein sequence ID" value="KAB7791346.1"/>
    <property type="molecule type" value="Genomic_DNA"/>
</dbReference>
<accession>A0A6I1GPB2</accession>
<keyword evidence="9" id="KW-1185">Reference proteome</keyword>
<evidence type="ECO:0000256" key="3">
    <source>
        <dbReference type="ARBA" id="ARBA00022960"/>
    </source>
</evidence>
<keyword evidence="6" id="KW-0961">Cell wall biogenesis/degradation</keyword>
<feature type="domain" description="BioF2-like acetyltransferase" evidence="7">
    <location>
        <begin position="151"/>
        <end position="282"/>
    </location>
</feature>
<dbReference type="AlphaFoldDB" id="A0A6I1GPB2"/>
<dbReference type="InterPro" id="IPR016181">
    <property type="entry name" value="Acyl_CoA_acyltransferase"/>
</dbReference>
<evidence type="ECO:0000256" key="2">
    <source>
        <dbReference type="ARBA" id="ARBA00022679"/>
    </source>
</evidence>
<dbReference type="GO" id="GO:0009252">
    <property type="term" value="P:peptidoglycan biosynthetic process"/>
    <property type="evidence" value="ECO:0007669"/>
    <property type="project" value="UniProtKB-KW"/>
</dbReference>
<dbReference type="RefSeq" id="WP_152233418.1">
    <property type="nucleotide sequence ID" value="NZ_JBHSKZ010000064.1"/>
</dbReference>
<dbReference type="InterPro" id="IPR038740">
    <property type="entry name" value="BioF2-like_GNAT_dom"/>
</dbReference>
<proteinExistence type="inferred from homology"/>
<dbReference type="GO" id="GO:0071555">
    <property type="term" value="P:cell wall organization"/>
    <property type="evidence" value="ECO:0007669"/>
    <property type="project" value="UniProtKB-KW"/>
</dbReference>
<dbReference type="PANTHER" id="PTHR36174">
    <property type="entry name" value="LIPID II:GLYCINE GLYCYLTRANSFERASE"/>
    <property type="match status" value="1"/>
</dbReference>
<evidence type="ECO:0000256" key="5">
    <source>
        <dbReference type="ARBA" id="ARBA00023315"/>
    </source>
</evidence>
<dbReference type="Gene3D" id="3.40.630.30">
    <property type="match status" value="1"/>
</dbReference>
<dbReference type="Pfam" id="PF13480">
    <property type="entry name" value="Acetyltransf_6"/>
    <property type="match status" value="1"/>
</dbReference>
<dbReference type="SUPFAM" id="SSF55729">
    <property type="entry name" value="Acyl-CoA N-acyltransferases (Nat)"/>
    <property type="match status" value="1"/>
</dbReference>
<dbReference type="PANTHER" id="PTHR36174:SF1">
    <property type="entry name" value="LIPID II:GLYCINE GLYCYLTRANSFERASE"/>
    <property type="match status" value="1"/>
</dbReference>
<evidence type="ECO:0000259" key="7">
    <source>
        <dbReference type="Pfam" id="PF13480"/>
    </source>
</evidence>
<keyword evidence="3" id="KW-0133">Cell shape</keyword>
<evidence type="ECO:0000256" key="4">
    <source>
        <dbReference type="ARBA" id="ARBA00022984"/>
    </source>
</evidence>